<proteinExistence type="predicted"/>
<dbReference type="Proteomes" id="UP000660729">
    <property type="component" value="Unassembled WGS sequence"/>
</dbReference>
<feature type="chain" id="PRO_5034362393" description="NTF2-like domain-containing protein" evidence="1">
    <location>
        <begin position="21"/>
        <end position="207"/>
    </location>
</feature>
<reference evidence="3" key="1">
    <citation type="submission" date="2020-04" db="EMBL/GenBank/DDBJ databases">
        <title>Draft genome resource of the tomato pathogen Pseudocercospora fuligena.</title>
        <authorList>
            <person name="Zaccaron A."/>
        </authorList>
    </citation>
    <scope>NUCLEOTIDE SEQUENCE</scope>
    <source>
        <strain evidence="3">PF001</strain>
    </source>
</reference>
<protein>
    <recommendedName>
        <fullName evidence="2">NTF2-like domain-containing protein</fullName>
    </recommendedName>
</protein>
<dbReference type="OrthoDB" id="3649617at2759"/>
<evidence type="ECO:0000256" key="1">
    <source>
        <dbReference type="SAM" id="SignalP"/>
    </source>
</evidence>
<sequence length="207" mass="22671">MLVPIFFALLLSSALTIAATRPTCLSDPEAQQIATQYLKLFATNSSGLIPTGTALPLSLLTEDYTEIDEDAVICGNPKVKNGACYFVGSTAPLFPNRATMVNSIKYVNDPPKGVKPFTFLYTDFQPRLLHAFASCDEIAIRFEGRAKSAKGERGVTVPEGTEVKWKGTQLIKVDLKTRRVKSGSSSEDRFNMFEQLGIKNIDDVLAE</sequence>
<keyword evidence="1" id="KW-0732">Signal</keyword>
<dbReference type="Pfam" id="PF26534">
    <property type="entry name" value="NTF2_7"/>
    <property type="match status" value="1"/>
</dbReference>
<gene>
    <name evidence="3" type="ORF">HII31_08001</name>
</gene>
<name>A0A8H6VHN0_9PEZI</name>
<keyword evidence="4" id="KW-1185">Reference proteome</keyword>
<organism evidence="3 4">
    <name type="scientific">Pseudocercospora fuligena</name>
    <dbReference type="NCBI Taxonomy" id="685502"/>
    <lineage>
        <taxon>Eukaryota</taxon>
        <taxon>Fungi</taxon>
        <taxon>Dikarya</taxon>
        <taxon>Ascomycota</taxon>
        <taxon>Pezizomycotina</taxon>
        <taxon>Dothideomycetes</taxon>
        <taxon>Dothideomycetidae</taxon>
        <taxon>Mycosphaerellales</taxon>
        <taxon>Mycosphaerellaceae</taxon>
        <taxon>Pseudocercospora</taxon>
    </lineage>
</organism>
<accession>A0A8H6VHN0</accession>
<evidence type="ECO:0000313" key="3">
    <source>
        <dbReference type="EMBL" id="KAF7190842.1"/>
    </source>
</evidence>
<evidence type="ECO:0000313" key="4">
    <source>
        <dbReference type="Proteomes" id="UP000660729"/>
    </source>
</evidence>
<comment type="caution">
    <text evidence="3">The sequence shown here is derived from an EMBL/GenBank/DDBJ whole genome shotgun (WGS) entry which is preliminary data.</text>
</comment>
<dbReference type="EMBL" id="JABCIY010000168">
    <property type="protein sequence ID" value="KAF7190842.1"/>
    <property type="molecule type" value="Genomic_DNA"/>
</dbReference>
<feature type="signal peptide" evidence="1">
    <location>
        <begin position="1"/>
        <end position="20"/>
    </location>
</feature>
<feature type="domain" description="NTF2-like" evidence="2">
    <location>
        <begin position="23"/>
        <end position="197"/>
    </location>
</feature>
<evidence type="ECO:0000259" key="2">
    <source>
        <dbReference type="Pfam" id="PF26534"/>
    </source>
</evidence>
<dbReference type="AlphaFoldDB" id="A0A8H6VHN0"/>
<dbReference type="InterPro" id="IPR058645">
    <property type="entry name" value="NTF2-like_dom_7"/>
</dbReference>